<dbReference type="AlphaFoldDB" id="A0A0R3TBR4"/>
<dbReference type="Proteomes" id="UP000278807">
    <property type="component" value="Unassembled WGS sequence"/>
</dbReference>
<dbReference type="EMBL" id="UZAE01003207">
    <property type="protein sequence ID" value="VDO00361.1"/>
    <property type="molecule type" value="Genomic_DNA"/>
</dbReference>
<evidence type="ECO:0000313" key="3">
    <source>
        <dbReference type="WBParaSite" id="HNAJ_0000450301-mRNA-1"/>
    </source>
</evidence>
<reference evidence="3" key="1">
    <citation type="submission" date="2017-02" db="UniProtKB">
        <authorList>
            <consortium name="WormBaseParasite"/>
        </authorList>
    </citation>
    <scope>IDENTIFICATION</scope>
</reference>
<dbReference type="WBParaSite" id="HNAJ_0000450301-mRNA-1">
    <property type="protein sequence ID" value="HNAJ_0000450301-mRNA-1"/>
    <property type="gene ID" value="HNAJ_0000450301"/>
</dbReference>
<evidence type="ECO:0000313" key="2">
    <source>
        <dbReference type="Proteomes" id="UP000278807"/>
    </source>
</evidence>
<evidence type="ECO:0000313" key="1">
    <source>
        <dbReference type="EMBL" id="VDO00361.1"/>
    </source>
</evidence>
<proteinExistence type="predicted"/>
<sequence length="46" mass="5297">MSFVNFIVSQGKSLNLNLLNSISYVLQEQQNSSYTLTRIYTIKLNI</sequence>
<keyword evidence="2" id="KW-1185">Reference proteome</keyword>
<gene>
    <name evidence="1" type="ORF">HNAJ_LOCUS4501</name>
</gene>
<organism evidence="3">
    <name type="scientific">Rodentolepis nana</name>
    <name type="common">Dwarf tapeworm</name>
    <name type="synonym">Hymenolepis nana</name>
    <dbReference type="NCBI Taxonomy" id="102285"/>
    <lineage>
        <taxon>Eukaryota</taxon>
        <taxon>Metazoa</taxon>
        <taxon>Spiralia</taxon>
        <taxon>Lophotrochozoa</taxon>
        <taxon>Platyhelminthes</taxon>
        <taxon>Cestoda</taxon>
        <taxon>Eucestoda</taxon>
        <taxon>Cyclophyllidea</taxon>
        <taxon>Hymenolepididae</taxon>
        <taxon>Rodentolepis</taxon>
    </lineage>
</organism>
<accession>A0A0R3TBR4</accession>
<reference evidence="1 2" key="2">
    <citation type="submission" date="2018-11" db="EMBL/GenBank/DDBJ databases">
        <authorList>
            <consortium name="Pathogen Informatics"/>
        </authorList>
    </citation>
    <scope>NUCLEOTIDE SEQUENCE [LARGE SCALE GENOMIC DNA]</scope>
</reference>
<protein>
    <submittedName>
        <fullName evidence="1 3">Uncharacterized protein</fullName>
    </submittedName>
</protein>
<name>A0A0R3TBR4_RODNA</name>